<dbReference type="PANTHER" id="PTHR30092:SF0">
    <property type="entry name" value="INNER MEMBRANE PROTEIN CRED"/>
    <property type="match status" value="1"/>
</dbReference>
<dbReference type="PANTHER" id="PTHR30092">
    <property type="entry name" value="INNER MEMBRANE PROTEIN CRED"/>
    <property type="match status" value="1"/>
</dbReference>
<dbReference type="InterPro" id="IPR010364">
    <property type="entry name" value="Uncharacterised_IM_CreD"/>
</dbReference>
<dbReference type="Pfam" id="PF06123">
    <property type="entry name" value="CreD"/>
    <property type="match status" value="1"/>
</dbReference>
<feature type="transmembrane region" description="Helical" evidence="1">
    <location>
        <begin position="320"/>
        <end position="338"/>
    </location>
</feature>
<evidence type="ECO:0000313" key="2">
    <source>
        <dbReference type="EMBL" id="NDK37766.1"/>
    </source>
</evidence>
<dbReference type="Proteomes" id="UP001429354">
    <property type="component" value="Unassembled WGS sequence"/>
</dbReference>
<feature type="transmembrane region" description="Helical" evidence="1">
    <location>
        <begin position="345"/>
        <end position="365"/>
    </location>
</feature>
<keyword evidence="1" id="KW-0812">Transmembrane</keyword>
<comment type="caution">
    <text evidence="2">The sequence shown here is derived from an EMBL/GenBank/DDBJ whole genome shotgun (WGS) entry which is preliminary data.</text>
</comment>
<feature type="transmembrane region" description="Helical" evidence="1">
    <location>
        <begin position="371"/>
        <end position="390"/>
    </location>
</feature>
<evidence type="ECO:0000313" key="3">
    <source>
        <dbReference type="Proteomes" id="UP001429354"/>
    </source>
</evidence>
<dbReference type="NCBIfam" id="NF008712">
    <property type="entry name" value="PRK11715.1-1"/>
    <property type="match status" value="1"/>
</dbReference>
<keyword evidence="1" id="KW-1133">Transmembrane helix</keyword>
<feature type="transmembrane region" description="Helical" evidence="1">
    <location>
        <begin position="424"/>
        <end position="442"/>
    </location>
</feature>
<evidence type="ECO:0000256" key="1">
    <source>
        <dbReference type="SAM" id="Phobius"/>
    </source>
</evidence>
<proteinExistence type="predicted"/>
<dbReference type="EMBL" id="QOVG01000001">
    <property type="protein sequence ID" value="NDK37766.1"/>
    <property type="molecule type" value="Genomic_DNA"/>
</dbReference>
<name>A0ABX0AE39_9GAMM</name>
<feature type="transmembrane region" description="Helical" evidence="1">
    <location>
        <begin position="397"/>
        <end position="418"/>
    </location>
</feature>
<reference evidence="2 3" key="1">
    <citation type="submission" date="2018-07" db="EMBL/GenBank/DDBJ databases">
        <title>Whole genome Sequencing of Pseudoxanthomonas gei KCTC 32298 (T).</title>
        <authorList>
            <person name="Kumar S."/>
            <person name="Bansal K."/>
            <person name="Kaur A."/>
            <person name="Patil P."/>
            <person name="Sharma S."/>
            <person name="Patil P.B."/>
        </authorList>
    </citation>
    <scope>NUCLEOTIDE SEQUENCE [LARGE SCALE GENOMIC DNA]</scope>
    <source>
        <strain evidence="2 3">KCTC 32298</strain>
    </source>
</reference>
<organism evidence="2 3">
    <name type="scientific">Pseudoxanthomonas gei</name>
    <dbReference type="NCBI Taxonomy" id="1383030"/>
    <lineage>
        <taxon>Bacteria</taxon>
        <taxon>Pseudomonadati</taxon>
        <taxon>Pseudomonadota</taxon>
        <taxon>Gammaproteobacteria</taxon>
        <taxon>Lysobacterales</taxon>
        <taxon>Lysobacteraceae</taxon>
        <taxon>Pseudoxanthomonas</taxon>
    </lineage>
</organism>
<dbReference type="RefSeq" id="WP_162348294.1">
    <property type="nucleotide sequence ID" value="NZ_QOVG01000001.1"/>
</dbReference>
<feature type="transmembrane region" description="Helical" evidence="1">
    <location>
        <begin position="7"/>
        <end position="27"/>
    </location>
</feature>
<gene>
    <name evidence="2" type="ORF">DT603_02800</name>
</gene>
<keyword evidence="1" id="KW-0472">Membrane</keyword>
<sequence>MKSLKLLLRFLTVGGLVLLLLIPLMMIRGTVQDRQRYRAQAVERVSQSMAGPQQVVGPLRVVPWRETRQVTETDAGGKPVLRAQVVEGYLLQTPKTLHASGGMLPDTRRIGLYSVRTFEWKANVEAAFDAFALAPVPGREYGEPYLVLGLADVRGLVGTPDLKVDNRALALESGTRAMTDRLAGVHANLPHVAGEALPASHVSAHFRLTGTQSLGISPVADNNTITLGSSWPHPLFAGRFLPSKRTIGASGFNAEWEISAMASAAQAQLEKGEGMLTRIGPATSERYGQDESLTTAIDSIQVSLVDPVDVYTQADRASKYGVLFVILTFVGFGLFELIKRLPIHPLQYLLVGLALAIFFLLLLSLSEHIDFWKAYVVSAVACIGLQFVYLSGVLRSWGRAGGFAVMLTALYGVLYSLLVSEDNALLMGSLLLFGILAAIMWITRKVDWYELGTSLR</sequence>
<dbReference type="PIRSF" id="PIRSF004548">
    <property type="entry name" value="CreD"/>
    <property type="match status" value="1"/>
</dbReference>
<keyword evidence="3" id="KW-1185">Reference proteome</keyword>
<protein>
    <submittedName>
        <fullName evidence="2">Cell envelope integrity protein CreD</fullName>
    </submittedName>
</protein>
<accession>A0ABX0AE39</accession>